<keyword evidence="2 9" id="KW-0812">Transmembrane</keyword>
<protein>
    <recommendedName>
        <fullName evidence="12">Vesicle transport protein</fullName>
    </recommendedName>
</protein>
<feature type="compositionally biased region" description="Low complexity" evidence="8">
    <location>
        <begin position="376"/>
        <end position="397"/>
    </location>
</feature>
<comment type="similarity">
    <text evidence="6">Belongs to the GOT1 family.</text>
</comment>
<feature type="compositionally biased region" description="Polar residues" evidence="8">
    <location>
        <begin position="135"/>
        <end position="145"/>
    </location>
</feature>
<keyword evidence="11" id="KW-1185">Reference proteome</keyword>
<feature type="region of interest" description="Disordered" evidence="8">
    <location>
        <begin position="89"/>
        <end position="150"/>
    </location>
</feature>
<feature type="compositionally biased region" description="Basic and acidic residues" evidence="8">
    <location>
        <begin position="102"/>
        <end position="112"/>
    </location>
</feature>
<keyword evidence="5 9" id="KW-0472">Membrane</keyword>
<feature type="transmembrane region" description="Helical" evidence="9">
    <location>
        <begin position="810"/>
        <end position="830"/>
    </location>
</feature>
<evidence type="ECO:0000313" key="11">
    <source>
        <dbReference type="Proteomes" id="UP000567179"/>
    </source>
</evidence>
<dbReference type="Pfam" id="PF04178">
    <property type="entry name" value="Got1"/>
    <property type="match status" value="1"/>
</dbReference>
<feature type="compositionally biased region" description="Low complexity" evidence="8">
    <location>
        <begin position="325"/>
        <end position="347"/>
    </location>
</feature>
<feature type="transmembrane region" description="Helical" evidence="9">
    <location>
        <begin position="758"/>
        <end position="790"/>
    </location>
</feature>
<evidence type="ECO:0000256" key="4">
    <source>
        <dbReference type="ARBA" id="ARBA00023034"/>
    </source>
</evidence>
<feature type="region of interest" description="Disordered" evidence="8">
    <location>
        <begin position="572"/>
        <end position="605"/>
    </location>
</feature>
<evidence type="ECO:0000256" key="2">
    <source>
        <dbReference type="ARBA" id="ARBA00022692"/>
    </source>
</evidence>
<reference evidence="10 11" key="1">
    <citation type="journal article" date="2020" name="ISME J.">
        <title>Uncovering the hidden diversity of litter-decomposition mechanisms in mushroom-forming fungi.</title>
        <authorList>
            <person name="Floudas D."/>
            <person name="Bentzer J."/>
            <person name="Ahren D."/>
            <person name="Johansson T."/>
            <person name="Persson P."/>
            <person name="Tunlid A."/>
        </authorList>
    </citation>
    <scope>NUCLEOTIDE SEQUENCE [LARGE SCALE GENOMIC DNA]</scope>
    <source>
        <strain evidence="10 11">CBS 101986</strain>
    </source>
</reference>
<dbReference type="GO" id="GO:0006888">
    <property type="term" value="P:endoplasmic reticulum to Golgi vesicle-mediated transport"/>
    <property type="evidence" value="ECO:0007669"/>
    <property type="project" value="InterPro"/>
</dbReference>
<dbReference type="OrthoDB" id="204784at2759"/>
<proteinExistence type="inferred from homology"/>
<feature type="compositionally biased region" description="Polar residues" evidence="8">
    <location>
        <begin position="572"/>
        <end position="596"/>
    </location>
</feature>
<sequence length="880" mass="97653">MVPASCVRIPGRLLPLVSVQISNSRNLAVRPPTRHPRSLLGDPQAMVSPSEMTPINSTCPTNPTRVAPPLARVNSGQRVASREQLAKRLAPLHAQRPASRQAKNDAATKKAYEAVQDAGDEDDDDEWESSVESGTPNQEGSGSETASEDEMDEAILKNLNLGQPQQQGPTRATQEDFDEQLLQQRQLREYERQEKQARIEQEQREQYLLQQQHQHELLQRQQLAQQEHQRMLQLQHRQQQQGGGGQRQYEEQLALQQQYEQRQYLAQQERQQMLQQQQLQQQRGDGQMRYEDQQALQQQYEQRQYLEQQHLQRLRQQQLQQQQHLQQQQQQQQKQQQPPRQPQPIRQTDFIVPNEVDHIPRTNSAQRVSQERAPVREAASTPRPAAPRQPSQQTTQRSEQRRSSQHQQQSNRYSQQYLQAHPEDEDAEEPQTRSTSTPPTLSLNNAQSDTVPPSPTTGAKSTINSQRSPRPGHLRSRPPSMHSITSTRTDHVRPHPLFRGLSHGAPRTAPLAPLTVVPTSANTEVPMSRSPDGSVSSARQFLSSSPTSQRTASAGSPASIVVSVADLTHPFASQSTNGSNGYSKNGGRRTSVSGGSMRSAATTATSSVLPLPPHLVSVHAGILAGPHERARTMSAINGSINGSGGMGASSAALSSLTNLPTTTRPPSPQAIAFFPPTNPHANLDAIHPLLPPPYLVNHLTILSRRTPLRESFDRVIRAKNAARKTAQPGAVRGVNRTRTRHACCVTFSSQIGVALTTFGALFMMLGVMLFFDGALLALGNILFVSGLTLIIGPQKTFYFFARKQKLRGTVCFIGGILLVFFKWPFVGMIIETFGFLNLFGDFFPVVITFLRQLPFIGTVLSMPYIAGIVDRIAGSRTSAV</sequence>
<feature type="region of interest" description="Disordered" evidence="8">
    <location>
        <begin position="325"/>
        <end position="555"/>
    </location>
</feature>
<dbReference type="GO" id="GO:0042147">
    <property type="term" value="P:retrograde transport, endosome to Golgi"/>
    <property type="evidence" value="ECO:0007669"/>
    <property type="project" value="InterPro"/>
</dbReference>
<gene>
    <name evidence="10" type="ORF">D9619_006042</name>
</gene>
<evidence type="ECO:0000313" key="10">
    <source>
        <dbReference type="EMBL" id="KAF5330957.1"/>
    </source>
</evidence>
<dbReference type="GO" id="GO:0005829">
    <property type="term" value="C:cytosol"/>
    <property type="evidence" value="ECO:0007669"/>
    <property type="project" value="GOC"/>
</dbReference>
<dbReference type="GO" id="GO:0000139">
    <property type="term" value="C:Golgi membrane"/>
    <property type="evidence" value="ECO:0007669"/>
    <property type="project" value="UniProtKB-SubCell"/>
</dbReference>
<feature type="coiled-coil region" evidence="7">
    <location>
        <begin position="183"/>
        <end position="212"/>
    </location>
</feature>
<comment type="subcellular location">
    <subcellularLocation>
        <location evidence="1">Golgi apparatus membrane</location>
        <topology evidence="1">Multi-pass membrane protein</topology>
    </subcellularLocation>
</comment>
<dbReference type="EMBL" id="JAACJJ010000001">
    <property type="protein sequence ID" value="KAF5330957.1"/>
    <property type="molecule type" value="Genomic_DNA"/>
</dbReference>
<comment type="caution">
    <text evidence="10">The sequence shown here is derived from an EMBL/GenBank/DDBJ whole genome shotgun (WGS) entry which is preliminary data.</text>
</comment>
<dbReference type="GO" id="GO:0005783">
    <property type="term" value="C:endoplasmic reticulum"/>
    <property type="evidence" value="ECO:0007669"/>
    <property type="project" value="TreeGrafter"/>
</dbReference>
<feature type="compositionally biased region" description="Polar residues" evidence="8">
    <location>
        <begin position="517"/>
        <end position="555"/>
    </location>
</feature>
<dbReference type="PANTHER" id="PTHR21493:SF9">
    <property type="entry name" value="GOLGI TRANSPORT PROTEIN 1-RELATED"/>
    <property type="match status" value="1"/>
</dbReference>
<evidence type="ECO:0000256" key="1">
    <source>
        <dbReference type="ARBA" id="ARBA00004653"/>
    </source>
</evidence>
<accession>A0A8H5FBY1</accession>
<keyword evidence="7" id="KW-0175">Coiled coil</keyword>
<evidence type="ECO:0000256" key="8">
    <source>
        <dbReference type="SAM" id="MobiDB-lite"/>
    </source>
</evidence>
<keyword evidence="3 9" id="KW-1133">Transmembrane helix</keyword>
<evidence type="ECO:0000256" key="3">
    <source>
        <dbReference type="ARBA" id="ARBA00022989"/>
    </source>
</evidence>
<evidence type="ECO:0008006" key="12">
    <source>
        <dbReference type="Google" id="ProtNLM"/>
    </source>
</evidence>
<feature type="compositionally biased region" description="Low complexity" evidence="8">
    <location>
        <begin position="405"/>
        <end position="416"/>
    </location>
</feature>
<feature type="compositionally biased region" description="Polar residues" evidence="8">
    <location>
        <begin position="446"/>
        <end position="468"/>
    </location>
</feature>
<dbReference type="PANTHER" id="PTHR21493">
    <property type="entry name" value="CGI-141-RELATED/LIPASE CONTAINING PROTEIN"/>
    <property type="match status" value="1"/>
</dbReference>
<dbReference type="AlphaFoldDB" id="A0A8H5FBY1"/>
<feature type="transmembrane region" description="Helical" evidence="9">
    <location>
        <begin position="842"/>
        <end position="866"/>
    </location>
</feature>
<feature type="compositionally biased region" description="Low complexity" evidence="8">
    <location>
        <begin position="434"/>
        <end position="445"/>
    </location>
</feature>
<dbReference type="Proteomes" id="UP000567179">
    <property type="component" value="Unassembled WGS sequence"/>
</dbReference>
<keyword evidence="4" id="KW-0333">Golgi apparatus</keyword>
<dbReference type="GO" id="GO:0030134">
    <property type="term" value="C:COPII-coated ER to Golgi transport vesicle"/>
    <property type="evidence" value="ECO:0007669"/>
    <property type="project" value="TreeGrafter"/>
</dbReference>
<dbReference type="GO" id="GO:0000137">
    <property type="term" value="C:Golgi cis cisterna"/>
    <property type="evidence" value="ECO:0007669"/>
    <property type="project" value="TreeGrafter"/>
</dbReference>
<evidence type="ECO:0000256" key="6">
    <source>
        <dbReference type="ARBA" id="ARBA00025799"/>
    </source>
</evidence>
<evidence type="ECO:0000256" key="5">
    <source>
        <dbReference type="ARBA" id="ARBA00023136"/>
    </source>
</evidence>
<dbReference type="InterPro" id="IPR045176">
    <property type="entry name" value="Got1"/>
</dbReference>
<name>A0A8H5FBY1_9AGAR</name>
<evidence type="ECO:0000256" key="9">
    <source>
        <dbReference type="SAM" id="Phobius"/>
    </source>
</evidence>
<evidence type="ECO:0000256" key="7">
    <source>
        <dbReference type="SAM" id="Coils"/>
    </source>
</evidence>
<feature type="compositionally biased region" description="Acidic residues" evidence="8">
    <location>
        <begin position="118"/>
        <end position="129"/>
    </location>
</feature>
<dbReference type="InterPro" id="IPR007305">
    <property type="entry name" value="Vesicle_transpt_Got1/SFT2"/>
</dbReference>
<organism evidence="10 11">
    <name type="scientific">Psilocybe cf. subviscida</name>
    <dbReference type="NCBI Taxonomy" id="2480587"/>
    <lineage>
        <taxon>Eukaryota</taxon>
        <taxon>Fungi</taxon>
        <taxon>Dikarya</taxon>
        <taxon>Basidiomycota</taxon>
        <taxon>Agaricomycotina</taxon>
        <taxon>Agaricomycetes</taxon>
        <taxon>Agaricomycetidae</taxon>
        <taxon>Agaricales</taxon>
        <taxon>Agaricineae</taxon>
        <taxon>Strophariaceae</taxon>
        <taxon>Psilocybe</taxon>
    </lineage>
</organism>